<proteinExistence type="predicted"/>
<dbReference type="PANTHER" id="PTHR44943:SF8">
    <property type="entry name" value="TPR REPEAT-CONTAINING PROTEIN MJ0263"/>
    <property type="match status" value="1"/>
</dbReference>
<dbReference type="Proteomes" id="UP000060487">
    <property type="component" value="Unassembled WGS sequence"/>
</dbReference>
<evidence type="ECO:0000256" key="2">
    <source>
        <dbReference type="ARBA" id="ARBA00022803"/>
    </source>
</evidence>
<feature type="repeat" description="TPR" evidence="3">
    <location>
        <begin position="114"/>
        <end position="147"/>
    </location>
</feature>
<keyword evidence="6" id="KW-1185">Reference proteome</keyword>
<keyword evidence="4" id="KW-0732">Signal</keyword>
<organism evidence="5 6">
    <name type="scientific">Candidatus Magnetominusculus xianensis</name>
    <dbReference type="NCBI Taxonomy" id="1748249"/>
    <lineage>
        <taxon>Bacteria</taxon>
        <taxon>Pseudomonadati</taxon>
        <taxon>Nitrospirota</taxon>
        <taxon>Nitrospiria</taxon>
        <taxon>Nitrospirales</taxon>
        <taxon>Nitrospiraceae</taxon>
        <taxon>Candidatus Magnetominusculus</taxon>
    </lineage>
</organism>
<dbReference type="SUPFAM" id="SSF48452">
    <property type="entry name" value="TPR-like"/>
    <property type="match status" value="1"/>
</dbReference>
<reference evidence="5 6" key="1">
    <citation type="submission" date="2015-11" db="EMBL/GenBank/DDBJ databases">
        <authorList>
            <person name="Lin W."/>
        </authorList>
    </citation>
    <scope>NUCLEOTIDE SEQUENCE [LARGE SCALE GENOMIC DNA]</scope>
    <source>
        <strain evidence="5 6">HCH-1</strain>
    </source>
</reference>
<dbReference type="Pfam" id="PF13181">
    <property type="entry name" value="TPR_8"/>
    <property type="match status" value="1"/>
</dbReference>
<dbReference type="Pfam" id="PF13374">
    <property type="entry name" value="TPR_10"/>
    <property type="match status" value="1"/>
</dbReference>
<evidence type="ECO:0000313" key="6">
    <source>
        <dbReference type="Proteomes" id="UP000060487"/>
    </source>
</evidence>
<dbReference type="EMBL" id="LNQR01000134">
    <property type="protein sequence ID" value="KWT75006.1"/>
    <property type="molecule type" value="Genomic_DNA"/>
</dbReference>
<evidence type="ECO:0000313" key="5">
    <source>
        <dbReference type="EMBL" id="KWT75006.1"/>
    </source>
</evidence>
<dbReference type="PROSITE" id="PS51257">
    <property type="entry name" value="PROKAR_LIPOPROTEIN"/>
    <property type="match status" value="1"/>
</dbReference>
<feature type="chain" id="PRO_5046264134" evidence="4">
    <location>
        <begin position="33"/>
        <end position="252"/>
    </location>
</feature>
<dbReference type="InterPro" id="IPR019734">
    <property type="entry name" value="TPR_rpt"/>
</dbReference>
<feature type="repeat" description="TPR" evidence="3">
    <location>
        <begin position="80"/>
        <end position="113"/>
    </location>
</feature>
<evidence type="ECO:0000256" key="4">
    <source>
        <dbReference type="SAM" id="SignalP"/>
    </source>
</evidence>
<sequence length="252" mass="28819">MNRRIVIKSMKLFNFLKLLLLLAMLASCSTIGTSQQENDYKKDNKVKGHYAHGVAKMKENDYQGAFVEFKKVLDINPNDKETLNAIGLVYHRFGDYKNAKESFLKAIAVDKNYSEAYNHLGITYAELGKWAESVEAFRDALKNPLYATPDKSYQNLGFSLYRIGKYDEAIRSFKDSIARNQTNIWSYFGIALCHNAAGRYGEANDALIEGIHLSPEYKGNVQKAQKDFEKKRRTSTGIVEQDYANYLEILNY</sequence>
<dbReference type="InterPro" id="IPR051685">
    <property type="entry name" value="Ycf3/AcsC/BcsC/TPR_MFPF"/>
</dbReference>
<keyword evidence="2 3" id="KW-0802">TPR repeat</keyword>
<feature type="repeat" description="TPR" evidence="3">
    <location>
        <begin position="150"/>
        <end position="183"/>
    </location>
</feature>
<keyword evidence="1" id="KW-0677">Repeat</keyword>
<keyword evidence="5" id="KW-0449">Lipoprotein</keyword>
<dbReference type="SMART" id="SM00028">
    <property type="entry name" value="TPR"/>
    <property type="match status" value="5"/>
</dbReference>
<dbReference type="Gene3D" id="1.25.40.10">
    <property type="entry name" value="Tetratricopeptide repeat domain"/>
    <property type="match status" value="2"/>
</dbReference>
<feature type="signal peptide" evidence="4">
    <location>
        <begin position="1"/>
        <end position="32"/>
    </location>
</feature>
<evidence type="ECO:0000256" key="3">
    <source>
        <dbReference type="PROSITE-ProRule" id="PRU00339"/>
    </source>
</evidence>
<name>A0ABR5SB00_9BACT</name>
<protein>
    <submittedName>
        <fullName evidence="5">Lipoprotein</fullName>
    </submittedName>
</protein>
<dbReference type="RefSeq" id="WP_085053886.1">
    <property type="nucleotide sequence ID" value="NZ_LNQR01000134.1"/>
</dbReference>
<feature type="repeat" description="TPR" evidence="3">
    <location>
        <begin position="46"/>
        <end position="79"/>
    </location>
</feature>
<gene>
    <name evidence="5" type="ORF">ASN18_3291</name>
</gene>
<evidence type="ECO:0000256" key="1">
    <source>
        <dbReference type="ARBA" id="ARBA00022737"/>
    </source>
</evidence>
<dbReference type="PANTHER" id="PTHR44943">
    <property type="entry name" value="CELLULOSE SYNTHASE OPERON PROTEIN C"/>
    <property type="match status" value="1"/>
</dbReference>
<dbReference type="Pfam" id="PF13424">
    <property type="entry name" value="TPR_12"/>
    <property type="match status" value="1"/>
</dbReference>
<dbReference type="PROSITE" id="PS50005">
    <property type="entry name" value="TPR"/>
    <property type="match status" value="4"/>
</dbReference>
<accession>A0ABR5SB00</accession>
<comment type="caution">
    <text evidence="5">The sequence shown here is derived from an EMBL/GenBank/DDBJ whole genome shotgun (WGS) entry which is preliminary data.</text>
</comment>
<dbReference type="InterPro" id="IPR011990">
    <property type="entry name" value="TPR-like_helical_dom_sf"/>
</dbReference>